<keyword evidence="5 7" id="KW-1133">Transmembrane helix</keyword>
<dbReference type="Proteomes" id="UP000094067">
    <property type="component" value="Unassembled WGS sequence"/>
</dbReference>
<dbReference type="RefSeq" id="WP_069150900.1">
    <property type="nucleotide sequence ID" value="NZ_BAABXS010000001.1"/>
</dbReference>
<comment type="similarity">
    <text evidence="7">Belongs to the binding-protein-dependent transport system permease family.</text>
</comment>
<dbReference type="InterPro" id="IPR035906">
    <property type="entry name" value="MetI-like_sf"/>
</dbReference>
<evidence type="ECO:0000256" key="5">
    <source>
        <dbReference type="ARBA" id="ARBA00022989"/>
    </source>
</evidence>
<feature type="transmembrane region" description="Helical" evidence="7">
    <location>
        <begin position="175"/>
        <end position="201"/>
    </location>
</feature>
<comment type="caution">
    <text evidence="9">The sequence shown here is derived from an EMBL/GenBank/DDBJ whole genome shotgun (WGS) entry which is preliminary data.</text>
</comment>
<dbReference type="PROSITE" id="PS50928">
    <property type="entry name" value="ABC_TM1"/>
    <property type="match status" value="1"/>
</dbReference>
<dbReference type="EMBL" id="MCGH01000001">
    <property type="protein sequence ID" value="ODM08521.1"/>
    <property type="molecule type" value="Genomic_DNA"/>
</dbReference>
<keyword evidence="4 7" id="KW-0812">Transmembrane</keyword>
<evidence type="ECO:0000313" key="10">
    <source>
        <dbReference type="Proteomes" id="UP000094067"/>
    </source>
</evidence>
<evidence type="ECO:0000256" key="7">
    <source>
        <dbReference type="RuleBase" id="RU363032"/>
    </source>
</evidence>
<dbReference type="PANTHER" id="PTHR30193:SF37">
    <property type="entry name" value="INNER MEMBRANE ABC TRANSPORTER PERMEASE PROTEIN YCJO"/>
    <property type="match status" value="1"/>
</dbReference>
<feature type="transmembrane region" description="Helical" evidence="7">
    <location>
        <begin position="29"/>
        <end position="52"/>
    </location>
</feature>
<dbReference type="PANTHER" id="PTHR30193">
    <property type="entry name" value="ABC TRANSPORTER PERMEASE PROTEIN"/>
    <property type="match status" value="1"/>
</dbReference>
<comment type="subcellular location">
    <subcellularLocation>
        <location evidence="1 7">Cell membrane</location>
        <topology evidence="1 7">Multi-pass membrane protein</topology>
    </subcellularLocation>
</comment>
<proteinExistence type="inferred from homology"/>
<evidence type="ECO:0000313" key="9">
    <source>
        <dbReference type="EMBL" id="ODM08521.1"/>
    </source>
</evidence>
<keyword evidence="3" id="KW-1003">Cell membrane</keyword>
<feature type="transmembrane region" description="Helical" evidence="7">
    <location>
        <begin position="89"/>
        <end position="113"/>
    </location>
</feature>
<name>A0A1E3AJ94_9FIRM</name>
<reference evidence="9 10" key="1">
    <citation type="submission" date="2016-07" db="EMBL/GenBank/DDBJ databases">
        <title>Characterization of isolates of Eisenbergiella tayi derived from blood cultures, using whole genome sequencing.</title>
        <authorList>
            <person name="Burdz T."/>
            <person name="Wiebe D."/>
            <person name="Huynh C."/>
            <person name="Bernard K."/>
        </authorList>
    </citation>
    <scope>NUCLEOTIDE SEQUENCE [LARGE SCALE GENOMIC DNA]</scope>
    <source>
        <strain evidence="9 10">NML 110608</strain>
    </source>
</reference>
<sequence>MKKGNAGGLQRDNAAAMKKKSLFRMVKPYLFLLPIYLLMVTFKYIPFGMAIIKSFFNWNGANVNLFVGLDNYIAAFRDITFTKSLVNSLWIAGADILIVLTFPLLAAELLYAVKSTKKQYVVRTAFTFPMVVPSVVIILLWKWILAGDTGVLNNILTSVGLGNLAKPWLGDSRTALGSIIAIGFPWLGSASLGGLQFLLYFGALQNISKDMFEAAEIDGANIFQRFIKIDLPMLASQMKLTVTLAIINAVQVFDTVYILTKGGPGTATITPSVVLYEQGFTYRKMGYASAIGVIMFAIIMVLTVINQKLMKNTESMD</sequence>
<evidence type="ECO:0000256" key="4">
    <source>
        <dbReference type="ARBA" id="ARBA00022692"/>
    </source>
</evidence>
<accession>A0A1E3AJ94</accession>
<organism evidence="9 10">
    <name type="scientific">Eisenbergiella tayi</name>
    <dbReference type="NCBI Taxonomy" id="1432052"/>
    <lineage>
        <taxon>Bacteria</taxon>
        <taxon>Bacillati</taxon>
        <taxon>Bacillota</taxon>
        <taxon>Clostridia</taxon>
        <taxon>Lachnospirales</taxon>
        <taxon>Lachnospiraceae</taxon>
        <taxon>Eisenbergiella</taxon>
    </lineage>
</organism>
<evidence type="ECO:0000259" key="8">
    <source>
        <dbReference type="PROSITE" id="PS50928"/>
    </source>
</evidence>
<feature type="domain" description="ABC transmembrane type-1" evidence="8">
    <location>
        <begin position="85"/>
        <end position="306"/>
    </location>
</feature>
<dbReference type="GO" id="GO:0055085">
    <property type="term" value="P:transmembrane transport"/>
    <property type="evidence" value="ECO:0007669"/>
    <property type="project" value="InterPro"/>
</dbReference>
<feature type="transmembrane region" description="Helical" evidence="7">
    <location>
        <begin position="125"/>
        <end position="144"/>
    </location>
</feature>
<gene>
    <name evidence="9" type="primary">araP_1</name>
    <name evidence="9" type="ORF">BEI61_00150</name>
</gene>
<keyword evidence="2 7" id="KW-0813">Transport</keyword>
<dbReference type="Gene3D" id="1.10.3720.10">
    <property type="entry name" value="MetI-like"/>
    <property type="match status" value="1"/>
</dbReference>
<evidence type="ECO:0000256" key="2">
    <source>
        <dbReference type="ARBA" id="ARBA00022448"/>
    </source>
</evidence>
<dbReference type="AlphaFoldDB" id="A0A1E3AJ94"/>
<dbReference type="CDD" id="cd06261">
    <property type="entry name" value="TM_PBP2"/>
    <property type="match status" value="1"/>
</dbReference>
<keyword evidence="6 7" id="KW-0472">Membrane</keyword>
<dbReference type="InterPro" id="IPR000515">
    <property type="entry name" value="MetI-like"/>
</dbReference>
<dbReference type="GO" id="GO:0005886">
    <property type="term" value="C:plasma membrane"/>
    <property type="evidence" value="ECO:0007669"/>
    <property type="project" value="UniProtKB-SubCell"/>
</dbReference>
<protein>
    <submittedName>
        <fullName evidence="9">L-arabinose transport system permease protein AraP</fullName>
    </submittedName>
</protein>
<evidence type="ECO:0000256" key="3">
    <source>
        <dbReference type="ARBA" id="ARBA00022475"/>
    </source>
</evidence>
<feature type="transmembrane region" description="Helical" evidence="7">
    <location>
        <begin position="285"/>
        <end position="305"/>
    </location>
</feature>
<evidence type="ECO:0000256" key="6">
    <source>
        <dbReference type="ARBA" id="ARBA00023136"/>
    </source>
</evidence>
<dbReference type="SUPFAM" id="SSF161098">
    <property type="entry name" value="MetI-like"/>
    <property type="match status" value="1"/>
</dbReference>
<dbReference type="Pfam" id="PF00528">
    <property type="entry name" value="BPD_transp_1"/>
    <property type="match status" value="1"/>
</dbReference>
<dbReference type="GeneID" id="93302760"/>
<evidence type="ECO:0000256" key="1">
    <source>
        <dbReference type="ARBA" id="ARBA00004651"/>
    </source>
</evidence>
<dbReference type="InterPro" id="IPR051393">
    <property type="entry name" value="ABC_transporter_permease"/>
</dbReference>